<dbReference type="SUPFAM" id="SSF54211">
    <property type="entry name" value="Ribosomal protein S5 domain 2-like"/>
    <property type="match status" value="1"/>
</dbReference>
<dbReference type="InterPro" id="IPR020568">
    <property type="entry name" value="Ribosomal_Su5_D2-typ_SF"/>
</dbReference>
<dbReference type="SUPFAM" id="SSF55874">
    <property type="entry name" value="ATPase domain of HSP90 chaperone/DNA topoisomerase II/histidine kinase"/>
    <property type="match status" value="1"/>
</dbReference>
<evidence type="ECO:0000256" key="6">
    <source>
        <dbReference type="SAM" id="MobiDB-lite"/>
    </source>
</evidence>
<proteinExistence type="inferred from homology"/>
<dbReference type="GO" id="GO:0016887">
    <property type="term" value="F:ATP hydrolysis activity"/>
    <property type="evidence" value="ECO:0007669"/>
    <property type="project" value="InterPro"/>
</dbReference>
<evidence type="ECO:0000256" key="2">
    <source>
        <dbReference type="ARBA" id="ARBA00006082"/>
    </source>
</evidence>
<feature type="region of interest" description="Disordered" evidence="6">
    <location>
        <begin position="402"/>
        <end position="486"/>
    </location>
</feature>
<dbReference type="FunFam" id="3.30.230.10:FF:000014">
    <property type="entry name" value="DNA mismatch repair protein Mlh1"/>
    <property type="match status" value="1"/>
</dbReference>
<dbReference type="InterPro" id="IPR036890">
    <property type="entry name" value="HATPase_C_sf"/>
</dbReference>
<dbReference type="GO" id="GO:0006298">
    <property type="term" value="P:mismatch repair"/>
    <property type="evidence" value="ECO:0007669"/>
    <property type="project" value="InterPro"/>
</dbReference>
<dbReference type="EMBL" id="JANBQB010000050">
    <property type="protein sequence ID" value="KAJ1983553.1"/>
    <property type="molecule type" value="Genomic_DNA"/>
</dbReference>
<evidence type="ECO:0000256" key="4">
    <source>
        <dbReference type="ARBA" id="ARBA00023204"/>
    </source>
</evidence>
<dbReference type="NCBIfam" id="TIGR00585">
    <property type="entry name" value="mutl"/>
    <property type="match status" value="1"/>
</dbReference>
<dbReference type="GO" id="GO:0005524">
    <property type="term" value="F:ATP binding"/>
    <property type="evidence" value="ECO:0007669"/>
    <property type="project" value="InterPro"/>
</dbReference>
<dbReference type="Gene3D" id="3.30.565.10">
    <property type="entry name" value="Histidine kinase-like ATPase, C-terminal domain"/>
    <property type="match status" value="1"/>
</dbReference>
<comment type="similarity">
    <text evidence="2">Belongs to the DNA mismatch repair MutL/HexB family.</text>
</comment>
<evidence type="ECO:0000256" key="5">
    <source>
        <dbReference type="ARBA" id="ARBA00023242"/>
    </source>
</evidence>
<dbReference type="PANTHER" id="PTHR10073:SF12">
    <property type="entry name" value="DNA MISMATCH REPAIR PROTEIN MLH1"/>
    <property type="match status" value="1"/>
</dbReference>
<dbReference type="GO" id="GO:0140664">
    <property type="term" value="F:ATP-dependent DNA damage sensor activity"/>
    <property type="evidence" value="ECO:0007669"/>
    <property type="project" value="InterPro"/>
</dbReference>
<keyword evidence="3" id="KW-0227">DNA damage</keyword>
<dbReference type="AlphaFoldDB" id="A0A9W8EAJ0"/>
<dbReference type="Gene3D" id="3.30.230.10">
    <property type="match status" value="1"/>
</dbReference>
<protein>
    <submittedName>
        <fullName evidence="8">DNA mismatch repair protein</fullName>
    </submittedName>
</protein>
<dbReference type="InterPro" id="IPR014721">
    <property type="entry name" value="Ribsml_uS5_D2-typ_fold_subgr"/>
</dbReference>
<sequence>MTPTPQPIRRLDQAVVNRIAAGEIIHRAANALKELIENSLDAGATNIQILIKEGGLKLLQIQDNGHGIQQEDLPIVCERFTTSKLKTFDDLTSIQTYGFRGEALASISHIAHVTITSRTTASNCAYRAKYSDGHLVPIKPGAASEPRPCAGNVGTQITVEDLFYNVPFRRNAFKNTSEEYNRILDIVNRYSIHNTGVSFTCKKLGTATADLHTATSASTVNVIGQIYGSQVSTHLVKLECQDNSLQFKVKGYVSNANYSVKKTTFILFINHRLVDNNALRRGVETVYGTMLPKGAHPFVYLDLALAPENVDVNVHPTKREVHFLNEDQIVAALIEQLQAILASTTESRNFEVQTILTQPSLPNTTHVYFNAETPKQSPTASRVYEHKMVRTDNRSRVLKDFLCTTPAKSPQTRLTDVTTPLAQPRPPRDKPASPSPVLPNSNTSGLAGGGATIAIGTPPRSIVSPTKSMAPPAVSSPREHQGANTSAMMTNARPRVEVRLNSIRELREEVRADGDPVSTAILTGHTFVGLVDYERALIQHDTKLYLFHHLMAMEEMLYQRFLLQFCNFGRIDLEPPVDLTQMLLMALDSRPESIPAGAPAQSPEAMVQEGAQLLIDRRAMLDEYFYMTVDAQGQLTTLPLVIAGYTPNLVKLPVFLHRLVTEVNWHEEKACLAGICRELAKLYAPVPPLPPELLVMDEYSQPSQTADSDGPWATAWESAAMQTYKDAVQHLLFPGFKSHFYAPSVLADHQCLMQLADLPDLYKVFERC</sequence>
<keyword evidence="9" id="KW-1185">Reference proteome</keyword>
<dbReference type="OrthoDB" id="10263226at2759"/>
<dbReference type="CDD" id="cd16926">
    <property type="entry name" value="HATPase_MutL-MLH-PMS-like"/>
    <property type="match status" value="1"/>
</dbReference>
<dbReference type="InterPro" id="IPR013507">
    <property type="entry name" value="DNA_mismatch_S5_2-like"/>
</dbReference>
<comment type="caution">
    <text evidence="8">The sequence shown here is derived from an EMBL/GenBank/DDBJ whole genome shotgun (WGS) entry which is preliminary data.</text>
</comment>
<dbReference type="Pfam" id="PF01119">
    <property type="entry name" value="DNA_mis_repair"/>
    <property type="match status" value="1"/>
</dbReference>
<keyword evidence="4" id="KW-0234">DNA repair</keyword>
<keyword evidence="5" id="KW-0539">Nucleus</keyword>
<dbReference type="Pfam" id="PF13589">
    <property type="entry name" value="HATPase_c_3"/>
    <property type="match status" value="1"/>
</dbReference>
<name>A0A9W8EAJ0_9FUNG</name>
<dbReference type="GO" id="GO:0032389">
    <property type="term" value="C:MutLalpha complex"/>
    <property type="evidence" value="ECO:0007669"/>
    <property type="project" value="TreeGrafter"/>
</dbReference>
<organism evidence="8 9">
    <name type="scientific">Dimargaris verticillata</name>
    <dbReference type="NCBI Taxonomy" id="2761393"/>
    <lineage>
        <taxon>Eukaryota</taxon>
        <taxon>Fungi</taxon>
        <taxon>Fungi incertae sedis</taxon>
        <taxon>Zoopagomycota</taxon>
        <taxon>Kickxellomycotina</taxon>
        <taxon>Dimargaritomycetes</taxon>
        <taxon>Dimargaritales</taxon>
        <taxon>Dimargaritaceae</taxon>
        <taxon>Dimargaris</taxon>
    </lineage>
</organism>
<dbReference type="PANTHER" id="PTHR10073">
    <property type="entry name" value="DNA MISMATCH REPAIR PROTEIN MLH, PMS, MUTL"/>
    <property type="match status" value="1"/>
</dbReference>
<evidence type="ECO:0000256" key="1">
    <source>
        <dbReference type="ARBA" id="ARBA00004123"/>
    </source>
</evidence>
<reference evidence="8" key="1">
    <citation type="submission" date="2022-07" db="EMBL/GenBank/DDBJ databases">
        <title>Phylogenomic reconstructions and comparative analyses of Kickxellomycotina fungi.</title>
        <authorList>
            <person name="Reynolds N.K."/>
            <person name="Stajich J.E."/>
            <person name="Barry K."/>
            <person name="Grigoriev I.V."/>
            <person name="Crous P."/>
            <person name="Smith M.E."/>
        </authorList>
    </citation>
    <scope>NUCLEOTIDE SEQUENCE</scope>
    <source>
        <strain evidence="8">RSA 567</strain>
    </source>
</reference>
<evidence type="ECO:0000313" key="9">
    <source>
        <dbReference type="Proteomes" id="UP001151582"/>
    </source>
</evidence>
<dbReference type="InterPro" id="IPR014762">
    <property type="entry name" value="DNA_mismatch_repair_CS"/>
</dbReference>
<feature type="compositionally biased region" description="Polar residues" evidence="6">
    <location>
        <begin position="406"/>
        <end position="421"/>
    </location>
</feature>
<dbReference type="InterPro" id="IPR038973">
    <property type="entry name" value="MutL/Mlh/Pms-like"/>
</dbReference>
<evidence type="ECO:0000313" key="8">
    <source>
        <dbReference type="EMBL" id="KAJ1983553.1"/>
    </source>
</evidence>
<dbReference type="PROSITE" id="PS00058">
    <property type="entry name" value="DNA_MISMATCH_REPAIR_1"/>
    <property type="match status" value="1"/>
</dbReference>
<dbReference type="Proteomes" id="UP001151582">
    <property type="component" value="Unassembled WGS sequence"/>
</dbReference>
<dbReference type="InterPro" id="IPR032189">
    <property type="entry name" value="Mlh1_C"/>
</dbReference>
<comment type="subcellular location">
    <subcellularLocation>
        <location evidence="1">Nucleus</location>
    </subcellularLocation>
</comment>
<dbReference type="GO" id="GO:0030983">
    <property type="term" value="F:mismatched DNA binding"/>
    <property type="evidence" value="ECO:0007669"/>
    <property type="project" value="InterPro"/>
</dbReference>
<evidence type="ECO:0000256" key="3">
    <source>
        <dbReference type="ARBA" id="ARBA00022763"/>
    </source>
</evidence>
<dbReference type="FunFam" id="3.30.565.10:FF:000109">
    <property type="entry name" value="Related to MLH1-DNA mismatch repair protein"/>
    <property type="match status" value="1"/>
</dbReference>
<evidence type="ECO:0000259" key="7">
    <source>
        <dbReference type="SMART" id="SM01340"/>
    </source>
</evidence>
<gene>
    <name evidence="8" type="primary">mlh1</name>
    <name evidence="8" type="ORF">H4R34_001206</name>
</gene>
<accession>A0A9W8EAJ0</accession>
<dbReference type="Pfam" id="PF16413">
    <property type="entry name" value="Mlh1_C"/>
    <property type="match status" value="1"/>
</dbReference>
<dbReference type="InterPro" id="IPR002099">
    <property type="entry name" value="MutL/Mlh/PMS"/>
</dbReference>
<feature type="domain" description="DNA mismatch repair protein S5" evidence="7">
    <location>
        <begin position="223"/>
        <end position="342"/>
    </location>
</feature>
<dbReference type="SMART" id="SM01340">
    <property type="entry name" value="DNA_mis_repair"/>
    <property type="match status" value="1"/>
</dbReference>
<dbReference type="CDD" id="cd03483">
    <property type="entry name" value="MutL_Trans_MLH1"/>
    <property type="match status" value="1"/>
</dbReference>